<gene>
    <name evidence="2" type="ORF">TRIUR3_16025</name>
</gene>
<dbReference type="EMBL" id="KD178869">
    <property type="protein sequence ID" value="EMS54725.1"/>
    <property type="molecule type" value="Genomic_DNA"/>
</dbReference>
<name>M7ZQT0_TRIUA</name>
<organism evidence="2">
    <name type="scientific">Triticum urartu</name>
    <name type="common">Red wild einkorn</name>
    <name type="synonym">Crithodium urartu</name>
    <dbReference type="NCBI Taxonomy" id="4572"/>
    <lineage>
        <taxon>Eukaryota</taxon>
        <taxon>Viridiplantae</taxon>
        <taxon>Streptophyta</taxon>
        <taxon>Embryophyta</taxon>
        <taxon>Tracheophyta</taxon>
        <taxon>Spermatophyta</taxon>
        <taxon>Magnoliopsida</taxon>
        <taxon>Liliopsida</taxon>
        <taxon>Poales</taxon>
        <taxon>Poaceae</taxon>
        <taxon>BOP clade</taxon>
        <taxon>Pooideae</taxon>
        <taxon>Triticodae</taxon>
        <taxon>Triticeae</taxon>
        <taxon>Triticinae</taxon>
        <taxon>Triticum</taxon>
    </lineage>
</organism>
<evidence type="ECO:0000256" key="1">
    <source>
        <dbReference type="SAM" id="MobiDB-lite"/>
    </source>
</evidence>
<dbReference type="AlphaFoldDB" id="M7ZQT0"/>
<protein>
    <submittedName>
        <fullName evidence="2">Uncharacterized protein</fullName>
    </submittedName>
</protein>
<reference evidence="2" key="1">
    <citation type="journal article" date="2013" name="Nature">
        <title>Draft genome of the wheat A-genome progenitor Triticum urartu.</title>
        <authorList>
            <person name="Ling H.Q."/>
            <person name="Zhao S."/>
            <person name="Liu D."/>
            <person name="Wang J."/>
            <person name="Sun H."/>
            <person name="Zhang C."/>
            <person name="Fan H."/>
            <person name="Li D."/>
            <person name="Dong L."/>
            <person name="Tao Y."/>
            <person name="Gao C."/>
            <person name="Wu H."/>
            <person name="Li Y."/>
            <person name="Cui Y."/>
            <person name="Guo X."/>
            <person name="Zheng S."/>
            <person name="Wang B."/>
            <person name="Yu K."/>
            <person name="Liang Q."/>
            <person name="Yang W."/>
            <person name="Lou X."/>
            <person name="Chen J."/>
            <person name="Feng M."/>
            <person name="Jian J."/>
            <person name="Zhang X."/>
            <person name="Luo G."/>
            <person name="Jiang Y."/>
            <person name="Liu J."/>
            <person name="Wang Z."/>
            <person name="Sha Y."/>
            <person name="Zhang B."/>
            <person name="Wu H."/>
            <person name="Tang D."/>
            <person name="Shen Q."/>
            <person name="Xue P."/>
            <person name="Zou S."/>
            <person name="Wang X."/>
            <person name="Liu X."/>
            <person name="Wang F."/>
            <person name="Yang Y."/>
            <person name="An X."/>
            <person name="Dong Z."/>
            <person name="Zhang K."/>
            <person name="Zhang X."/>
            <person name="Luo M.C."/>
            <person name="Dvorak J."/>
            <person name="Tong Y."/>
            <person name="Wang J."/>
            <person name="Yang H."/>
            <person name="Li Z."/>
            <person name="Wang D."/>
            <person name="Zhang A."/>
            <person name="Wang J."/>
        </authorList>
    </citation>
    <scope>NUCLEOTIDE SEQUENCE</scope>
</reference>
<feature type="region of interest" description="Disordered" evidence="1">
    <location>
        <begin position="1"/>
        <end position="58"/>
    </location>
</feature>
<evidence type="ECO:0000313" key="2">
    <source>
        <dbReference type="EMBL" id="EMS54725.1"/>
    </source>
</evidence>
<proteinExistence type="predicted"/>
<sequence>MAAPYREDMALPPSPTAMTDDGASPYDGAEPFPTATTDDGAAPTATPDGAAIPHRDDLRRCRPPWRCRRVDATKVSGHSQRGYQRANVGVHLAEAPMAKKRLRHGRGRRCSKILERQRRCIF</sequence>
<accession>M7ZQT0</accession>
<feature type="compositionally biased region" description="Low complexity" evidence="1">
    <location>
        <begin position="33"/>
        <end position="51"/>
    </location>
</feature>